<accession>A0A3L8RVE4</accession>
<name>A0A3L8RVE4_CHLGU</name>
<dbReference type="AlphaFoldDB" id="A0A3L8RVE4"/>
<comment type="caution">
    <text evidence="2">The sequence shown here is derived from an EMBL/GenBank/DDBJ whole genome shotgun (WGS) entry which is preliminary data.</text>
</comment>
<sequence>MSSAQGAPYLGLTLLVWGTERSTSTPRLMELLHEQDLTCTNSPPSASRPCPPSSAAPGVFSWPSFWRTLLGEEETESPPAPGATCDCWDGV</sequence>
<organism evidence="2 3">
    <name type="scientific">Chloebia gouldiae</name>
    <name type="common">Gouldian finch</name>
    <name type="synonym">Erythrura gouldiae</name>
    <dbReference type="NCBI Taxonomy" id="44316"/>
    <lineage>
        <taxon>Eukaryota</taxon>
        <taxon>Metazoa</taxon>
        <taxon>Chordata</taxon>
        <taxon>Craniata</taxon>
        <taxon>Vertebrata</taxon>
        <taxon>Euteleostomi</taxon>
        <taxon>Archelosauria</taxon>
        <taxon>Archosauria</taxon>
        <taxon>Dinosauria</taxon>
        <taxon>Saurischia</taxon>
        <taxon>Theropoda</taxon>
        <taxon>Coelurosauria</taxon>
        <taxon>Aves</taxon>
        <taxon>Neognathae</taxon>
        <taxon>Neoaves</taxon>
        <taxon>Telluraves</taxon>
        <taxon>Australaves</taxon>
        <taxon>Passeriformes</taxon>
        <taxon>Passeroidea</taxon>
        <taxon>Passeridae</taxon>
        <taxon>Chloebia</taxon>
    </lineage>
</organism>
<feature type="region of interest" description="Disordered" evidence="1">
    <location>
        <begin position="72"/>
        <end position="91"/>
    </location>
</feature>
<protein>
    <submittedName>
        <fullName evidence="2">Uncharacterized protein</fullName>
    </submittedName>
</protein>
<evidence type="ECO:0000313" key="2">
    <source>
        <dbReference type="EMBL" id="RLV88650.1"/>
    </source>
</evidence>
<reference evidence="2 3" key="1">
    <citation type="journal article" date="2018" name="Proc. R. Soc. B">
        <title>A non-coding region near Follistatin controls head colour polymorphism in the Gouldian finch.</title>
        <authorList>
            <person name="Toomey M.B."/>
            <person name="Marques C.I."/>
            <person name="Andrade P."/>
            <person name="Araujo P.M."/>
            <person name="Sabatino S."/>
            <person name="Gazda M.A."/>
            <person name="Afonso S."/>
            <person name="Lopes R.J."/>
            <person name="Corbo J.C."/>
            <person name="Carneiro M."/>
        </authorList>
    </citation>
    <scope>NUCLEOTIDE SEQUENCE [LARGE SCALE GENOMIC DNA]</scope>
    <source>
        <strain evidence="2">Red01</strain>
        <tissue evidence="2">Muscle</tissue>
    </source>
</reference>
<evidence type="ECO:0000313" key="3">
    <source>
        <dbReference type="Proteomes" id="UP000276834"/>
    </source>
</evidence>
<dbReference type="Proteomes" id="UP000276834">
    <property type="component" value="Unassembled WGS sequence"/>
</dbReference>
<keyword evidence="3" id="KW-1185">Reference proteome</keyword>
<gene>
    <name evidence="2" type="ORF">DV515_00015442</name>
</gene>
<evidence type="ECO:0000256" key="1">
    <source>
        <dbReference type="SAM" id="MobiDB-lite"/>
    </source>
</evidence>
<dbReference type="EMBL" id="QUSF01000182">
    <property type="protein sequence ID" value="RLV88650.1"/>
    <property type="molecule type" value="Genomic_DNA"/>
</dbReference>
<proteinExistence type="predicted"/>